<reference evidence="2" key="2">
    <citation type="submission" date="2015-01" db="EMBL/GenBank/DDBJ databases">
        <title>Evolutionary Origins and Diversification of the Mycorrhizal Mutualists.</title>
        <authorList>
            <consortium name="DOE Joint Genome Institute"/>
            <consortium name="Mycorrhizal Genomics Consortium"/>
            <person name="Kohler A."/>
            <person name="Kuo A."/>
            <person name="Nagy L.G."/>
            <person name="Floudas D."/>
            <person name="Copeland A."/>
            <person name="Barry K.W."/>
            <person name="Cichocki N."/>
            <person name="Veneault-Fourrey C."/>
            <person name="LaButti K."/>
            <person name="Lindquist E.A."/>
            <person name="Lipzen A."/>
            <person name="Lundell T."/>
            <person name="Morin E."/>
            <person name="Murat C."/>
            <person name="Riley R."/>
            <person name="Ohm R."/>
            <person name="Sun H."/>
            <person name="Tunlid A."/>
            <person name="Henrissat B."/>
            <person name="Grigoriev I.V."/>
            <person name="Hibbett D.S."/>
            <person name="Martin F."/>
        </authorList>
    </citation>
    <scope>NUCLEOTIDE SEQUENCE [LARGE SCALE GENOMIC DNA]</scope>
    <source>
        <strain evidence="2">LaAM-08-1</strain>
    </source>
</reference>
<dbReference type="Proteomes" id="UP000054477">
    <property type="component" value="Unassembled WGS sequence"/>
</dbReference>
<dbReference type="HOGENOM" id="CLU_3050672_0_0_1"/>
<evidence type="ECO:0000313" key="1">
    <source>
        <dbReference type="EMBL" id="KIJ94534.1"/>
    </source>
</evidence>
<organism evidence="1 2">
    <name type="scientific">Laccaria amethystina LaAM-08-1</name>
    <dbReference type="NCBI Taxonomy" id="1095629"/>
    <lineage>
        <taxon>Eukaryota</taxon>
        <taxon>Fungi</taxon>
        <taxon>Dikarya</taxon>
        <taxon>Basidiomycota</taxon>
        <taxon>Agaricomycotina</taxon>
        <taxon>Agaricomycetes</taxon>
        <taxon>Agaricomycetidae</taxon>
        <taxon>Agaricales</taxon>
        <taxon>Agaricineae</taxon>
        <taxon>Hydnangiaceae</taxon>
        <taxon>Laccaria</taxon>
    </lineage>
</organism>
<reference evidence="1 2" key="1">
    <citation type="submission" date="2014-04" db="EMBL/GenBank/DDBJ databases">
        <authorList>
            <consortium name="DOE Joint Genome Institute"/>
            <person name="Kuo A."/>
            <person name="Kohler A."/>
            <person name="Nagy L.G."/>
            <person name="Floudas D."/>
            <person name="Copeland A."/>
            <person name="Barry K.W."/>
            <person name="Cichocki N."/>
            <person name="Veneault-Fourrey C."/>
            <person name="LaButti K."/>
            <person name="Lindquist E.A."/>
            <person name="Lipzen A."/>
            <person name="Lundell T."/>
            <person name="Morin E."/>
            <person name="Murat C."/>
            <person name="Sun H."/>
            <person name="Tunlid A."/>
            <person name="Henrissat B."/>
            <person name="Grigoriev I.V."/>
            <person name="Hibbett D.S."/>
            <person name="Martin F."/>
            <person name="Nordberg H.P."/>
            <person name="Cantor M.N."/>
            <person name="Hua S.X."/>
        </authorList>
    </citation>
    <scope>NUCLEOTIDE SEQUENCE [LARGE SCALE GENOMIC DNA]</scope>
    <source>
        <strain evidence="1 2">LaAM-08-1</strain>
    </source>
</reference>
<gene>
    <name evidence="1" type="ORF">K443DRAFT_683652</name>
</gene>
<dbReference type="AlphaFoldDB" id="A0A0C9WJE1"/>
<evidence type="ECO:0000313" key="2">
    <source>
        <dbReference type="Proteomes" id="UP000054477"/>
    </source>
</evidence>
<proteinExistence type="predicted"/>
<sequence length="54" mass="6103">MSVQWSPKTFPNGLLNGVGSCAKCSVRLALILRESLRADREYVHEEGKFLYGFK</sequence>
<name>A0A0C9WJE1_9AGAR</name>
<accession>A0A0C9WJE1</accession>
<protein>
    <submittedName>
        <fullName evidence="1">Uncharacterized protein</fullName>
    </submittedName>
</protein>
<dbReference type="EMBL" id="KN838788">
    <property type="protein sequence ID" value="KIJ94534.1"/>
    <property type="molecule type" value="Genomic_DNA"/>
</dbReference>
<keyword evidence="2" id="KW-1185">Reference proteome</keyword>